<dbReference type="InterPro" id="IPR052019">
    <property type="entry name" value="F420H2_bilvrd_red/Heme_oxyg"/>
</dbReference>
<dbReference type="Proteomes" id="UP001501599">
    <property type="component" value="Unassembled WGS sequence"/>
</dbReference>
<dbReference type="InterPro" id="IPR019920">
    <property type="entry name" value="F420-binding_dom_put"/>
</dbReference>
<evidence type="ECO:0000259" key="2">
    <source>
        <dbReference type="Pfam" id="PF01243"/>
    </source>
</evidence>
<organism evidence="3 4">
    <name type="scientific">Agrococcus versicolor</name>
    <dbReference type="NCBI Taxonomy" id="501482"/>
    <lineage>
        <taxon>Bacteria</taxon>
        <taxon>Bacillati</taxon>
        <taxon>Actinomycetota</taxon>
        <taxon>Actinomycetes</taxon>
        <taxon>Micrococcales</taxon>
        <taxon>Microbacteriaceae</taxon>
        <taxon>Agrococcus</taxon>
    </lineage>
</organism>
<dbReference type="PANTHER" id="PTHR35176:SF6">
    <property type="entry name" value="HEME OXYGENASE HI_0854-RELATED"/>
    <property type="match status" value="1"/>
</dbReference>
<sequence>MSRPEYRGGMTTLSDDALEFLRKPNPAVMATLAKDGRPVAVATWYLLEDDGRILVNLDAERVRLGHLRRDPRFALDVIDETNWYTHLSLQLVVEDIADDPELAGIDSLSQHYGGRPYPDRERARVDVRARIVGAHGWGAQQAE</sequence>
<dbReference type="InterPro" id="IPR011576">
    <property type="entry name" value="Pyridox_Oxase_N"/>
</dbReference>
<comment type="caution">
    <text evidence="3">The sequence shown here is derived from an EMBL/GenBank/DDBJ whole genome shotgun (WGS) entry which is preliminary data.</text>
</comment>
<name>A0ABN3AXI3_9MICO</name>
<dbReference type="SUPFAM" id="SSF50475">
    <property type="entry name" value="FMN-binding split barrel"/>
    <property type="match status" value="1"/>
</dbReference>
<evidence type="ECO:0000313" key="4">
    <source>
        <dbReference type="Proteomes" id="UP001501599"/>
    </source>
</evidence>
<dbReference type="InterPro" id="IPR012349">
    <property type="entry name" value="Split_barrel_FMN-bd"/>
</dbReference>
<dbReference type="Gene3D" id="2.30.110.10">
    <property type="entry name" value="Electron Transport, Fmn-binding Protein, Chain A"/>
    <property type="match status" value="1"/>
</dbReference>
<evidence type="ECO:0000256" key="1">
    <source>
        <dbReference type="ARBA" id="ARBA00023002"/>
    </source>
</evidence>
<keyword evidence="1" id="KW-0560">Oxidoreductase</keyword>
<dbReference type="Pfam" id="PF01243">
    <property type="entry name" value="PNPOx_N"/>
    <property type="match status" value="1"/>
</dbReference>
<dbReference type="PANTHER" id="PTHR35176">
    <property type="entry name" value="HEME OXYGENASE HI_0854-RELATED"/>
    <property type="match status" value="1"/>
</dbReference>
<dbReference type="EMBL" id="BAAAQT010000008">
    <property type="protein sequence ID" value="GAA2176072.1"/>
    <property type="molecule type" value="Genomic_DNA"/>
</dbReference>
<dbReference type="NCBIfam" id="TIGR03618">
    <property type="entry name" value="Rv1155_F420"/>
    <property type="match status" value="1"/>
</dbReference>
<protein>
    <submittedName>
        <fullName evidence="3">PPOX class F420-dependent oxidoreductase</fullName>
    </submittedName>
</protein>
<evidence type="ECO:0000313" key="3">
    <source>
        <dbReference type="EMBL" id="GAA2176072.1"/>
    </source>
</evidence>
<proteinExistence type="predicted"/>
<feature type="domain" description="Pyridoxamine 5'-phosphate oxidase N-terminal" evidence="2">
    <location>
        <begin position="15"/>
        <end position="119"/>
    </location>
</feature>
<reference evidence="3 4" key="1">
    <citation type="journal article" date="2019" name="Int. J. Syst. Evol. Microbiol.">
        <title>The Global Catalogue of Microorganisms (GCM) 10K type strain sequencing project: providing services to taxonomists for standard genome sequencing and annotation.</title>
        <authorList>
            <consortium name="The Broad Institute Genomics Platform"/>
            <consortium name="The Broad Institute Genome Sequencing Center for Infectious Disease"/>
            <person name="Wu L."/>
            <person name="Ma J."/>
        </authorList>
    </citation>
    <scope>NUCLEOTIDE SEQUENCE [LARGE SCALE GENOMIC DNA]</scope>
    <source>
        <strain evidence="3 4">JCM 16026</strain>
    </source>
</reference>
<keyword evidence="4" id="KW-1185">Reference proteome</keyword>
<gene>
    <name evidence="3" type="ORF">GCM10009846_28420</name>
</gene>
<accession>A0ABN3AXI3</accession>